<proteinExistence type="predicted"/>
<keyword evidence="2" id="KW-1185">Reference proteome</keyword>
<dbReference type="Proteomes" id="UP001202867">
    <property type="component" value="Unassembled WGS sequence"/>
</dbReference>
<evidence type="ECO:0000313" key="1">
    <source>
        <dbReference type="EMBL" id="MCK0209473.1"/>
    </source>
</evidence>
<dbReference type="EMBL" id="JALKCG010000007">
    <property type="protein sequence ID" value="MCK0209473.1"/>
    <property type="molecule type" value="Genomic_DNA"/>
</dbReference>
<name>A0ABT0DQA6_9HYPH</name>
<reference evidence="2" key="1">
    <citation type="submission" date="2023-07" db="EMBL/GenBank/DDBJ databases">
        <title>Ancylobacter moscoviensis sp. nov., facultatively methylotrophic bacteria from activated sludge and the reclassification of Starkeya novella (Starkey 1934) Kelly et al. 2000 as Ancylobacter novellus comb. nov., Starkeya koreensis Im et al. 2006 as Ancylobacter koreensis comb.nov., Angulomicrobium tetraedrale Vasil'eva et al. 1986 as Ancylobacter tetraedralis comb. nov., Angulomicrobium amanitiforme Fritz et al. 2004 as Ancylobacter amanitiformis comb. nov. and Methylorhabdus multivorans Doronina et al. 1996 as Ancylobacter multivorans comb. nov. and emended description of the genus Ancylobacter.</title>
        <authorList>
            <person name="Doronina N."/>
            <person name="Chemodurova A."/>
            <person name="Grouzdev D."/>
            <person name="Koziaeva V."/>
            <person name="Shi W."/>
            <person name="Wu L."/>
            <person name="Kaparullina E."/>
        </authorList>
    </citation>
    <scope>NUCLEOTIDE SEQUENCE [LARGE SCALE GENOMIC DNA]</scope>
    <source>
        <strain evidence="2">Jip08</strain>
    </source>
</reference>
<accession>A0ABT0DQA6</accession>
<organism evidence="1 2">
    <name type="scientific">Ancylobacter koreensis</name>
    <dbReference type="NCBI Taxonomy" id="266121"/>
    <lineage>
        <taxon>Bacteria</taxon>
        <taxon>Pseudomonadati</taxon>
        <taxon>Pseudomonadota</taxon>
        <taxon>Alphaproteobacteria</taxon>
        <taxon>Hyphomicrobiales</taxon>
        <taxon>Xanthobacteraceae</taxon>
        <taxon>Ancylobacter</taxon>
    </lineage>
</organism>
<comment type="caution">
    <text evidence="1">The sequence shown here is derived from an EMBL/GenBank/DDBJ whole genome shotgun (WGS) entry which is preliminary data.</text>
</comment>
<gene>
    <name evidence="1" type="ORF">MWN33_15675</name>
</gene>
<protein>
    <submittedName>
        <fullName evidence="1">Uncharacterized protein</fullName>
    </submittedName>
</protein>
<sequence length="62" mass="6675">MTPICACHAPRPPGEIERLRILRLLAVFEHPEALPPDLALPLGAEILALARPIPSGFLCEPA</sequence>
<evidence type="ECO:0000313" key="2">
    <source>
        <dbReference type="Proteomes" id="UP001202867"/>
    </source>
</evidence>
<dbReference type="RefSeq" id="WP_247201981.1">
    <property type="nucleotide sequence ID" value="NZ_JALKCG010000007.1"/>
</dbReference>